<dbReference type="InterPro" id="IPR001789">
    <property type="entry name" value="Sig_transdc_resp-reg_receiver"/>
</dbReference>
<dbReference type="Pfam" id="PF01627">
    <property type="entry name" value="Hpt"/>
    <property type="match status" value="1"/>
</dbReference>
<dbReference type="SUPFAM" id="SSF47384">
    <property type="entry name" value="Homodimeric domain of signal transducing histidine kinase"/>
    <property type="match status" value="1"/>
</dbReference>
<dbReference type="PANTHER" id="PTHR45339">
    <property type="entry name" value="HYBRID SIGNAL TRANSDUCTION HISTIDINE KINASE J"/>
    <property type="match status" value="1"/>
</dbReference>
<feature type="domain" description="Histidine kinase" evidence="15">
    <location>
        <begin position="112"/>
        <end position="333"/>
    </location>
</feature>
<evidence type="ECO:0000256" key="10">
    <source>
        <dbReference type="ARBA" id="ARBA00023012"/>
    </source>
</evidence>
<dbReference type="InterPro" id="IPR011006">
    <property type="entry name" value="CheY-like_superfamily"/>
</dbReference>
<dbReference type="Pfam" id="PF00072">
    <property type="entry name" value="Response_reg"/>
    <property type="match status" value="1"/>
</dbReference>
<feature type="transmembrane region" description="Helical" evidence="14">
    <location>
        <begin position="34"/>
        <end position="51"/>
    </location>
</feature>
<dbReference type="PROSITE" id="PS50109">
    <property type="entry name" value="HIS_KIN"/>
    <property type="match status" value="1"/>
</dbReference>
<dbReference type="SMART" id="SM00387">
    <property type="entry name" value="HATPase_c"/>
    <property type="match status" value="1"/>
</dbReference>
<dbReference type="InterPro" id="IPR004358">
    <property type="entry name" value="Sig_transdc_His_kin-like_C"/>
</dbReference>
<dbReference type="Gene3D" id="3.40.50.2300">
    <property type="match status" value="1"/>
</dbReference>
<evidence type="ECO:0000256" key="13">
    <source>
        <dbReference type="PROSITE-ProRule" id="PRU00169"/>
    </source>
</evidence>
<dbReference type="Pfam" id="PF00512">
    <property type="entry name" value="HisKA"/>
    <property type="match status" value="1"/>
</dbReference>
<keyword evidence="9 14" id="KW-1133">Transmembrane helix</keyword>
<evidence type="ECO:0000256" key="8">
    <source>
        <dbReference type="ARBA" id="ARBA00022840"/>
    </source>
</evidence>
<evidence type="ECO:0000256" key="9">
    <source>
        <dbReference type="ARBA" id="ARBA00022989"/>
    </source>
</evidence>
<keyword evidence="8 18" id="KW-0067">ATP-binding</keyword>
<dbReference type="SUPFAM" id="SSF47226">
    <property type="entry name" value="Histidine-containing phosphotransfer domain, HPT domain"/>
    <property type="match status" value="1"/>
</dbReference>
<dbReference type="CDD" id="cd17546">
    <property type="entry name" value="REC_hyHK_CKI1_RcsC-like"/>
    <property type="match status" value="1"/>
</dbReference>
<dbReference type="PROSITE" id="PS50110">
    <property type="entry name" value="RESPONSE_REGULATORY"/>
    <property type="match status" value="1"/>
</dbReference>
<dbReference type="Gene3D" id="1.20.120.160">
    <property type="entry name" value="HPT domain"/>
    <property type="match status" value="1"/>
</dbReference>
<dbReference type="PRINTS" id="PR00344">
    <property type="entry name" value="BCTRLSENSOR"/>
</dbReference>
<dbReference type="Gene3D" id="1.10.287.130">
    <property type="match status" value="1"/>
</dbReference>
<name>A0ABP3TZG7_9GAMM</name>
<dbReference type="InterPro" id="IPR008207">
    <property type="entry name" value="Sig_transdc_His_kin_Hpt_dom"/>
</dbReference>
<dbReference type="SUPFAM" id="SSF52172">
    <property type="entry name" value="CheY-like"/>
    <property type="match status" value="1"/>
</dbReference>
<dbReference type="InterPro" id="IPR036890">
    <property type="entry name" value="HATPase_C_sf"/>
</dbReference>
<evidence type="ECO:0000256" key="2">
    <source>
        <dbReference type="ARBA" id="ARBA00004651"/>
    </source>
</evidence>
<dbReference type="InterPro" id="IPR003594">
    <property type="entry name" value="HATPase_dom"/>
</dbReference>
<dbReference type="RefSeq" id="WP_343792161.1">
    <property type="nucleotide sequence ID" value="NZ_BAAAEU010000023.1"/>
</dbReference>
<dbReference type="Gene3D" id="3.30.565.10">
    <property type="entry name" value="Histidine kinase-like ATPase, C-terminal domain"/>
    <property type="match status" value="1"/>
</dbReference>
<evidence type="ECO:0000256" key="5">
    <source>
        <dbReference type="ARBA" id="ARBA00022553"/>
    </source>
</evidence>
<dbReference type="InterPro" id="IPR005467">
    <property type="entry name" value="His_kinase_dom"/>
</dbReference>
<evidence type="ECO:0000256" key="6">
    <source>
        <dbReference type="ARBA" id="ARBA00022692"/>
    </source>
</evidence>
<organism evidence="18 19">
    <name type="scientific">Dokdonella soli</name>
    <dbReference type="NCBI Taxonomy" id="529810"/>
    <lineage>
        <taxon>Bacteria</taxon>
        <taxon>Pseudomonadati</taxon>
        <taxon>Pseudomonadota</taxon>
        <taxon>Gammaproteobacteria</taxon>
        <taxon>Lysobacterales</taxon>
        <taxon>Rhodanobacteraceae</taxon>
        <taxon>Dokdonella</taxon>
    </lineage>
</organism>
<feature type="modified residue" description="4-aspartylphosphate" evidence="13">
    <location>
        <position position="546"/>
    </location>
</feature>
<evidence type="ECO:0000259" key="16">
    <source>
        <dbReference type="PROSITE" id="PS50110"/>
    </source>
</evidence>
<sequence length="775" mass="83171">MTTPDRTVSALLGVALVVAAGVIAPWWARPGYRIASIVLLLVAAGAILHALRTRAPKAAGSRADATPIAAPTAPEDDLLDQLETLRTAQGELLRAKQATEAAMLAKDEFLATVSHEIRTPLNGVLPLLELVLSTPLEAEQRDHLDTAYRSAQEMLRIVDDILDYSKLDVGKLELESISLNLREVVDAVAQLMRRNAEAKGLRLDVVIEPNVRLAVRGDPVRLRQVLTNLVSNAIKFTERGSVGIRVSRHGETPSHHEILFAVRDTGIGVAPDAAAKLFQPFSQGDASITRAFGGTGLGLVICKRLVDLMGGSIGVRSEADGGSLFWFCVPLAKVVGDLPAQADLHGARALLVGSEDRFGHRLREVLSTFGLRTTAAMNMADALTKLRSSSSGTFMRSHFTLLALDMASLPANAGAFVRNLLKDTALAQMRVVLFGDAADKPGEFAGVPRIRMLPRAFGEPQLRAALDHLFADDATEVPAPNDAAVTQPESPPRLLGRVLLVEDNAVNLKVAQRMLALHGIDAEVAAHGGEALERMRSTRYDLVLMDCQMPVMDGYAAAQTRRSIEHEQGLPATPIIAMTANAMPGDRARCLASGMDDYLSKPLSRRNVEQMLTRWLTPAADDAGHMPASNDVNAPATMPAHVVATLGPHDVDAHADRNSANSVVLDADTVRELRELMGTDFALLVRIYLDETPPRIAALGQAAARDDRASLITHAHMLKSSSANLGAVALTELARGLEESLRGARPIPAQETVDLIASEYRRVAECLRALIDEAG</sequence>
<reference evidence="19" key="1">
    <citation type="journal article" date="2019" name="Int. J. Syst. Evol. Microbiol.">
        <title>The Global Catalogue of Microorganisms (GCM) 10K type strain sequencing project: providing services to taxonomists for standard genome sequencing and annotation.</title>
        <authorList>
            <consortium name="The Broad Institute Genomics Platform"/>
            <consortium name="The Broad Institute Genome Sequencing Center for Infectious Disease"/>
            <person name="Wu L."/>
            <person name="Ma J."/>
        </authorList>
    </citation>
    <scope>NUCLEOTIDE SEQUENCE [LARGE SCALE GENOMIC DNA]</scope>
    <source>
        <strain evidence="19">JCM 15421</strain>
    </source>
</reference>
<dbReference type="Proteomes" id="UP001501523">
    <property type="component" value="Unassembled WGS sequence"/>
</dbReference>
<dbReference type="InterPro" id="IPR003661">
    <property type="entry name" value="HisK_dim/P_dom"/>
</dbReference>
<evidence type="ECO:0000259" key="17">
    <source>
        <dbReference type="PROSITE" id="PS50894"/>
    </source>
</evidence>
<evidence type="ECO:0000256" key="11">
    <source>
        <dbReference type="ARBA" id="ARBA00023136"/>
    </source>
</evidence>
<dbReference type="EC" id="2.7.13.3" evidence="3"/>
<comment type="caution">
    <text evidence="18">The sequence shown here is derived from an EMBL/GenBank/DDBJ whole genome shotgun (WGS) entry which is preliminary data.</text>
</comment>
<keyword evidence="11 14" id="KW-0472">Membrane</keyword>
<gene>
    <name evidence="18" type="ORF">GCM10009105_27510</name>
</gene>
<evidence type="ECO:0000256" key="7">
    <source>
        <dbReference type="ARBA" id="ARBA00022741"/>
    </source>
</evidence>
<evidence type="ECO:0000256" key="1">
    <source>
        <dbReference type="ARBA" id="ARBA00000085"/>
    </source>
</evidence>
<dbReference type="GO" id="GO:0005524">
    <property type="term" value="F:ATP binding"/>
    <property type="evidence" value="ECO:0007669"/>
    <property type="project" value="UniProtKB-KW"/>
</dbReference>
<keyword evidence="7" id="KW-0547">Nucleotide-binding</keyword>
<protein>
    <recommendedName>
        <fullName evidence="3">histidine kinase</fullName>
        <ecNumber evidence="3">2.7.13.3</ecNumber>
    </recommendedName>
</protein>
<evidence type="ECO:0000256" key="3">
    <source>
        <dbReference type="ARBA" id="ARBA00012438"/>
    </source>
</evidence>
<feature type="transmembrane region" description="Helical" evidence="14">
    <location>
        <begin position="7"/>
        <end position="28"/>
    </location>
</feature>
<dbReference type="PROSITE" id="PS50894">
    <property type="entry name" value="HPT"/>
    <property type="match status" value="1"/>
</dbReference>
<proteinExistence type="predicted"/>
<keyword evidence="5 13" id="KW-0597">Phosphoprotein</keyword>
<evidence type="ECO:0000256" key="12">
    <source>
        <dbReference type="PROSITE-ProRule" id="PRU00110"/>
    </source>
</evidence>
<evidence type="ECO:0000259" key="15">
    <source>
        <dbReference type="PROSITE" id="PS50109"/>
    </source>
</evidence>
<dbReference type="InterPro" id="IPR036641">
    <property type="entry name" value="HPT_dom_sf"/>
</dbReference>
<evidence type="ECO:0000313" key="18">
    <source>
        <dbReference type="EMBL" id="GAA0719172.1"/>
    </source>
</evidence>
<dbReference type="SMART" id="SM00448">
    <property type="entry name" value="REC"/>
    <property type="match status" value="1"/>
</dbReference>
<comment type="subcellular location">
    <subcellularLocation>
        <location evidence="2">Cell membrane</location>
        <topology evidence="2">Multi-pass membrane protein</topology>
    </subcellularLocation>
</comment>
<dbReference type="SMART" id="SM00388">
    <property type="entry name" value="HisKA"/>
    <property type="match status" value="1"/>
</dbReference>
<feature type="domain" description="Response regulatory" evidence="16">
    <location>
        <begin position="497"/>
        <end position="616"/>
    </location>
</feature>
<keyword evidence="19" id="KW-1185">Reference proteome</keyword>
<dbReference type="Pfam" id="PF02518">
    <property type="entry name" value="HATPase_c"/>
    <property type="match status" value="1"/>
</dbReference>
<feature type="domain" description="HPt" evidence="17">
    <location>
        <begin position="677"/>
        <end position="770"/>
    </location>
</feature>
<dbReference type="InterPro" id="IPR036097">
    <property type="entry name" value="HisK_dim/P_sf"/>
</dbReference>
<evidence type="ECO:0000256" key="4">
    <source>
        <dbReference type="ARBA" id="ARBA00022475"/>
    </source>
</evidence>
<dbReference type="EMBL" id="BAAAEU010000023">
    <property type="protein sequence ID" value="GAA0719172.1"/>
    <property type="molecule type" value="Genomic_DNA"/>
</dbReference>
<accession>A0ABP3TZG7</accession>
<keyword evidence="4" id="KW-1003">Cell membrane</keyword>
<dbReference type="SMART" id="SM00073">
    <property type="entry name" value="HPT"/>
    <property type="match status" value="1"/>
</dbReference>
<keyword evidence="6 14" id="KW-0812">Transmembrane</keyword>
<keyword evidence="10" id="KW-0902">Two-component regulatory system</keyword>
<evidence type="ECO:0000313" key="19">
    <source>
        <dbReference type="Proteomes" id="UP001501523"/>
    </source>
</evidence>
<dbReference type="SUPFAM" id="SSF55874">
    <property type="entry name" value="ATPase domain of HSP90 chaperone/DNA topoisomerase II/histidine kinase"/>
    <property type="match status" value="1"/>
</dbReference>
<comment type="catalytic activity">
    <reaction evidence="1">
        <text>ATP + protein L-histidine = ADP + protein N-phospho-L-histidine.</text>
        <dbReference type="EC" id="2.7.13.3"/>
    </reaction>
</comment>
<dbReference type="CDD" id="cd16922">
    <property type="entry name" value="HATPase_EvgS-ArcB-TorS-like"/>
    <property type="match status" value="1"/>
</dbReference>
<evidence type="ECO:0000256" key="14">
    <source>
        <dbReference type="SAM" id="Phobius"/>
    </source>
</evidence>
<feature type="modified residue" description="Phosphohistidine" evidence="12">
    <location>
        <position position="716"/>
    </location>
</feature>
<dbReference type="PANTHER" id="PTHR45339:SF1">
    <property type="entry name" value="HYBRID SIGNAL TRANSDUCTION HISTIDINE KINASE J"/>
    <property type="match status" value="1"/>
</dbReference>
<dbReference type="CDD" id="cd00082">
    <property type="entry name" value="HisKA"/>
    <property type="match status" value="1"/>
</dbReference>